<evidence type="ECO:0000256" key="4">
    <source>
        <dbReference type="PROSITE-ProRule" id="PRU00401"/>
    </source>
</evidence>
<dbReference type="InterPro" id="IPR004018">
    <property type="entry name" value="RPEL_repeat"/>
</dbReference>
<keyword evidence="3" id="KW-0009">Actin-binding</keyword>
<feature type="compositionally biased region" description="Basic and acidic residues" evidence="5">
    <location>
        <begin position="306"/>
        <end position="319"/>
    </location>
</feature>
<feature type="region of interest" description="Disordered" evidence="5">
    <location>
        <begin position="285"/>
        <end position="368"/>
    </location>
</feature>
<organism evidence="6 7">
    <name type="scientific">Necator americanus</name>
    <name type="common">Human hookworm</name>
    <dbReference type="NCBI Taxonomy" id="51031"/>
    <lineage>
        <taxon>Eukaryota</taxon>
        <taxon>Metazoa</taxon>
        <taxon>Ecdysozoa</taxon>
        <taxon>Nematoda</taxon>
        <taxon>Chromadorea</taxon>
        <taxon>Rhabditida</taxon>
        <taxon>Rhabditina</taxon>
        <taxon>Rhabditomorpha</taxon>
        <taxon>Strongyloidea</taxon>
        <taxon>Ancylostomatidae</taxon>
        <taxon>Bunostominae</taxon>
        <taxon>Necator</taxon>
    </lineage>
</organism>
<dbReference type="Pfam" id="PF02755">
    <property type="entry name" value="RPEL"/>
    <property type="match status" value="1"/>
</dbReference>
<comment type="caution">
    <text evidence="6">The sequence shown here is derived from an EMBL/GenBank/DDBJ whole genome shotgun (WGS) entry which is preliminary data.</text>
</comment>
<feature type="region of interest" description="Disordered" evidence="5">
    <location>
        <begin position="97"/>
        <end position="136"/>
    </location>
</feature>
<feature type="compositionally biased region" description="Basic and acidic residues" evidence="5">
    <location>
        <begin position="337"/>
        <end position="346"/>
    </location>
</feature>
<dbReference type="Gene3D" id="6.10.140.1750">
    <property type="match status" value="1"/>
</dbReference>
<feature type="region of interest" description="Disordered" evidence="5">
    <location>
        <begin position="165"/>
        <end position="191"/>
    </location>
</feature>
<accession>A0ABR1BLA6</accession>
<dbReference type="EMBL" id="JAVFWL010000001">
    <property type="protein sequence ID" value="KAK6725846.1"/>
    <property type="molecule type" value="Genomic_DNA"/>
</dbReference>
<keyword evidence="7" id="KW-1185">Reference proteome</keyword>
<sequence>MEVAKDTDPPNSGPVTIRAHFIPEPTTARIVDDRDVDEKGFTCTNEDVWMRVESCTDCTSDENGLRARRSLPFRSSKFWLRLIRPWKWRHVKRKLQRSGSERSRKLMSTRTSVCPPSPSLPNLHSATVQSSQEESVPYRSSSDAIVDMVFHTNFFKKLPRSKPTATSHEVNVTDRLSADPKTSTCNSVDRPTSLPSTSILPVQVAPSCVTNVRIDDQPVQVQMSGEQISNNSYSIQDNNQGVGEPLNSSESRMNGEEDYFESNIESSILLEGYVGIEAKEPNLAARPEKPVLKKPGQPSRLRVRKRISESRGDSTRTFRTDSLPTHLTDDSDSDNPIEYRDDDGSHLRYPPTTSRYEEEDEEEEVPIGGGGLAAKVQRKDTLALRLDAPPCKDDICGQTADDRRTLMHKASIKLERKLSERPSAVELEDRNILRRDGGAKTMEEKRKLLLRKLSFRPTIAQLKEQQIIQFNDYVEVTQAEAYDRKADKPWTRLTSTDKALIRKELNDFKALEMDVHEESRIFTRFHRP</sequence>
<name>A0ABR1BLA6_NECAM</name>
<dbReference type="PANTHER" id="PTHR12751:SF18">
    <property type="entry name" value="PHOSPHATASE AND ACTIN REGULATOR 1"/>
    <property type="match status" value="1"/>
</dbReference>
<comment type="similarity">
    <text evidence="1">Belongs to the phosphatase and actin regulator family.</text>
</comment>
<evidence type="ECO:0000256" key="1">
    <source>
        <dbReference type="ARBA" id="ARBA00009795"/>
    </source>
</evidence>
<evidence type="ECO:0008006" key="8">
    <source>
        <dbReference type="Google" id="ProtNLM"/>
    </source>
</evidence>
<feature type="compositionally biased region" description="Polar residues" evidence="5">
    <location>
        <begin position="231"/>
        <end position="252"/>
    </location>
</feature>
<evidence type="ECO:0000256" key="2">
    <source>
        <dbReference type="ARBA" id="ARBA00022737"/>
    </source>
</evidence>
<gene>
    <name evidence="6" type="primary">Necator_chrI.g392</name>
    <name evidence="6" type="ORF">RB195_004271</name>
</gene>
<evidence type="ECO:0000256" key="5">
    <source>
        <dbReference type="SAM" id="MobiDB-lite"/>
    </source>
</evidence>
<dbReference type="Gene3D" id="6.10.140.2130">
    <property type="match status" value="1"/>
</dbReference>
<proteinExistence type="inferred from homology"/>
<evidence type="ECO:0000313" key="6">
    <source>
        <dbReference type="EMBL" id="KAK6725846.1"/>
    </source>
</evidence>
<feature type="repeat" description="RPEL" evidence="4">
    <location>
        <begin position="447"/>
        <end position="472"/>
    </location>
</feature>
<evidence type="ECO:0000313" key="7">
    <source>
        <dbReference type="Proteomes" id="UP001303046"/>
    </source>
</evidence>
<reference evidence="6 7" key="1">
    <citation type="submission" date="2023-08" db="EMBL/GenBank/DDBJ databases">
        <title>A Necator americanus chromosomal reference genome.</title>
        <authorList>
            <person name="Ilik V."/>
            <person name="Petrzelkova K.J."/>
            <person name="Pardy F."/>
            <person name="Fuh T."/>
            <person name="Niatou-Singa F.S."/>
            <person name="Gouil Q."/>
            <person name="Baker L."/>
            <person name="Ritchie M.E."/>
            <person name="Jex A.R."/>
            <person name="Gazzola D."/>
            <person name="Li H."/>
            <person name="Toshio Fujiwara R."/>
            <person name="Zhan B."/>
            <person name="Aroian R.V."/>
            <person name="Pafco B."/>
            <person name="Schwarz E.M."/>
        </authorList>
    </citation>
    <scope>NUCLEOTIDE SEQUENCE [LARGE SCALE GENOMIC DNA]</scope>
    <source>
        <strain evidence="6 7">Aroian</strain>
        <tissue evidence="6">Whole animal</tissue>
    </source>
</reference>
<protein>
    <recommendedName>
        <fullName evidence="8">RPEL repeat protein</fullName>
    </recommendedName>
</protein>
<feature type="compositionally biased region" description="Polar residues" evidence="5">
    <location>
        <begin position="106"/>
        <end position="136"/>
    </location>
</feature>
<dbReference type="Proteomes" id="UP001303046">
    <property type="component" value="Unassembled WGS sequence"/>
</dbReference>
<evidence type="ECO:0000256" key="3">
    <source>
        <dbReference type="ARBA" id="ARBA00023203"/>
    </source>
</evidence>
<dbReference type="PROSITE" id="PS51073">
    <property type="entry name" value="RPEL"/>
    <property type="match status" value="2"/>
</dbReference>
<feature type="compositionally biased region" description="Polar residues" evidence="5">
    <location>
        <begin position="180"/>
        <end position="191"/>
    </location>
</feature>
<feature type="repeat" description="RPEL" evidence="4">
    <location>
        <begin position="412"/>
        <end position="437"/>
    </location>
</feature>
<dbReference type="PANTHER" id="PTHR12751">
    <property type="entry name" value="PHOSPHATASE AND ACTIN REGULATOR PHACTR"/>
    <property type="match status" value="1"/>
</dbReference>
<keyword evidence="2" id="KW-0677">Repeat</keyword>
<feature type="region of interest" description="Disordered" evidence="5">
    <location>
        <begin position="231"/>
        <end position="255"/>
    </location>
</feature>
<dbReference type="SMART" id="SM00707">
    <property type="entry name" value="RPEL"/>
    <property type="match status" value="2"/>
</dbReference>